<dbReference type="GO" id="GO:0008270">
    <property type="term" value="F:zinc ion binding"/>
    <property type="evidence" value="ECO:0007669"/>
    <property type="project" value="UniProtKB-KW"/>
</dbReference>
<feature type="coiled-coil region" evidence="5">
    <location>
        <begin position="27"/>
        <end position="64"/>
    </location>
</feature>
<feature type="compositionally biased region" description="Polar residues" evidence="6">
    <location>
        <begin position="338"/>
        <end position="354"/>
    </location>
</feature>
<evidence type="ECO:0000256" key="6">
    <source>
        <dbReference type="SAM" id="MobiDB-lite"/>
    </source>
</evidence>
<organism evidence="8 9">
    <name type="scientific">Cercophora newfieldiana</name>
    <dbReference type="NCBI Taxonomy" id="92897"/>
    <lineage>
        <taxon>Eukaryota</taxon>
        <taxon>Fungi</taxon>
        <taxon>Dikarya</taxon>
        <taxon>Ascomycota</taxon>
        <taxon>Pezizomycotina</taxon>
        <taxon>Sordariomycetes</taxon>
        <taxon>Sordariomycetidae</taxon>
        <taxon>Sordariales</taxon>
        <taxon>Lasiosphaeriaceae</taxon>
        <taxon>Cercophora</taxon>
    </lineage>
</organism>
<evidence type="ECO:0000256" key="3">
    <source>
        <dbReference type="ARBA" id="ARBA00022833"/>
    </source>
</evidence>
<feature type="domain" description="C3H1-type" evidence="7">
    <location>
        <begin position="395"/>
        <end position="423"/>
    </location>
</feature>
<dbReference type="PROSITE" id="PS50103">
    <property type="entry name" value="ZF_C3H1"/>
    <property type="match status" value="2"/>
</dbReference>
<dbReference type="InterPro" id="IPR036855">
    <property type="entry name" value="Znf_CCCH_sf"/>
</dbReference>
<keyword evidence="2 4" id="KW-0863">Zinc-finger</keyword>
<name>A0AA39Y7V9_9PEZI</name>
<keyword evidence="9" id="KW-1185">Reference proteome</keyword>
<dbReference type="Pfam" id="PF25540">
    <property type="entry name" value="DUF7923"/>
    <property type="match status" value="1"/>
</dbReference>
<gene>
    <name evidence="8" type="ORF">B0T16DRAFT_429320</name>
</gene>
<accession>A0AA39Y7V9</accession>
<feature type="zinc finger region" description="C3H1-type" evidence="4">
    <location>
        <begin position="280"/>
        <end position="307"/>
    </location>
</feature>
<dbReference type="InterPro" id="IPR000571">
    <property type="entry name" value="Znf_CCCH"/>
</dbReference>
<dbReference type="Pfam" id="PF25543">
    <property type="entry name" value="zf-CCCH_tandem"/>
    <property type="match status" value="1"/>
</dbReference>
<dbReference type="SMART" id="SM00356">
    <property type="entry name" value="ZnF_C3H1"/>
    <property type="match status" value="2"/>
</dbReference>
<evidence type="ECO:0000256" key="2">
    <source>
        <dbReference type="ARBA" id="ARBA00022771"/>
    </source>
</evidence>
<dbReference type="Proteomes" id="UP001174936">
    <property type="component" value="Unassembled WGS sequence"/>
</dbReference>
<evidence type="ECO:0000256" key="1">
    <source>
        <dbReference type="ARBA" id="ARBA00022723"/>
    </source>
</evidence>
<dbReference type="Gene3D" id="4.10.1000.10">
    <property type="entry name" value="Zinc finger, CCCH-type"/>
    <property type="match status" value="1"/>
</dbReference>
<evidence type="ECO:0000259" key="7">
    <source>
        <dbReference type="PROSITE" id="PS50103"/>
    </source>
</evidence>
<keyword evidence="1 4" id="KW-0479">Metal-binding</keyword>
<dbReference type="InterPro" id="IPR057683">
    <property type="entry name" value="DUF7923"/>
</dbReference>
<feature type="compositionally biased region" description="Polar residues" evidence="6">
    <location>
        <begin position="312"/>
        <end position="324"/>
    </location>
</feature>
<proteinExistence type="predicted"/>
<evidence type="ECO:0000256" key="5">
    <source>
        <dbReference type="SAM" id="Coils"/>
    </source>
</evidence>
<dbReference type="SUPFAM" id="SSF90229">
    <property type="entry name" value="CCCH zinc finger"/>
    <property type="match status" value="2"/>
</dbReference>
<reference evidence="8" key="1">
    <citation type="submission" date="2023-06" db="EMBL/GenBank/DDBJ databases">
        <title>Genome-scale phylogeny and comparative genomics of the fungal order Sordariales.</title>
        <authorList>
            <consortium name="Lawrence Berkeley National Laboratory"/>
            <person name="Hensen N."/>
            <person name="Bonometti L."/>
            <person name="Westerberg I."/>
            <person name="Brannstrom I.O."/>
            <person name="Guillou S."/>
            <person name="Cros-Aarteil S."/>
            <person name="Calhoun S."/>
            <person name="Haridas S."/>
            <person name="Kuo A."/>
            <person name="Mondo S."/>
            <person name="Pangilinan J."/>
            <person name="Riley R."/>
            <person name="Labutti K."/>
            <person name="Andreopoulos B."/>
            <person name="Lipzen A."/>
            <person name="Chen C."/>
            <person name="Yanf M."/>
            <person name="Daum C."/>
            <person name="Ng V."/>
            <person name="Clum A."/>
            <person name="Steindorff A."/>
            <person name="Ohm R."/>
            <person name="Martin F."/>
            <person name="Silar P."/>
            <person name="Natvig D."/>
            <person name="Lalanne C."/>
            <person name="Gautier V."/>
            <person name="Ament-Velasquez S.L."/>
            <person name="Kruys A."/>
            <person name="Hutchinson M.I."/>
            <person name="Powell A.J."/>
            <person name="Barry K."/>
            <person name="Miller A.N."/>
            <person name="Grigoriev I.V."/>
            <person name="Debuchy R."/>
            <person name="Gladieux P."/>
            <person name="Thoren M.H."/>
            <person name="Johannesson H."/>
        </authorList>
    </citation>
    <scope>NUCLEOTIDE SEQUENCE</scope>
    <source>
        <strain evidence="8">SMH2532-1</strain>
    </source>
</reference>
<dbReference type="Pfam" id="PF00642">
    <property type="entry name" value="zf-CCCH"/>
    <property type="match status" value="1"/>
</dbReference>
<dbReference type="PANTHER" id="PTHR37543:SF1">
    <property type="entry name" value="CCCH ZINC FINGER DNA BINDING PROTEIN (AFU_ORTHOLOGUE AFUA_5G12760)"/>
    <property type="match status" value="1"/>
</dbReference>
<keyword evidence="3 4" id="KW-0862">Zinc</keyword>
<sequence length="518" mass="57004">MLSDGELERAASQLDDYNKRNTLADILDGYRVLLEDYRRLKSDFEEERDAREKYKRTVRDHERNPFVLVLVDGDGYVFDDAVVAKRGEGGSDAAQRLNDEIQASLRQKGKGLEHCQIMIRVYANVAGLSKALAAVGLVGFESRSLAPFIASFNRTYDLTEFVDAGQLKENADSKLRGMLRLYANSAQCKHIYFAGCHDVGYISELTPYLSNADKFTLVNTPGIRFHEEFAKLGMKIGNISGVFRSTPLDTAKSYRAAAAAAGAIAAAPASPTKSSAASPDDKKAICSFYLNGTCKFGKGCKRLHVDDRTDAKQQSWNDAPSELQSEAGGVSLRPTPTLLANNDRSPRSATSPISSLPRKADILKGHIALNSNNYRLDPYIEELDLDVIAQLRARIGHKRVCNSFHLTGHCKEGDNCQYDHTPVEGATLLALEALARSQPCPKKGACRKLGCTNGHVCQIRECKHRGGRLYCRIGYPSHFEDFVAAKYVPGVARGMERANGLGSLKTRSISAKRYQILK</sequence>
<feature type="domain" description="C3H1-type" evidence="7">
    <location>
        <begin position="280"/>
        <end position="307"/>
    </location>
</feature>
<keyword evidence="5" id="KW-0175">Coiled coil</keyword>
<dbReference type="InterPro" id="IPR057654">
    <property type="entry name" value="Znf-CCCH_tandem"/>
</dbReference>
<feature type="zinc finger region" description="C3H1-type" evidence="4">
    <location>
        <begin position="395"/>
        <end position="423"/>
    </location>
</feature>
<feature type="region of interest" description="Disordered" evidence="6">
    <location>
        <begin position="311"/>
        <end position="354"/>
    </location>
</feature>
<dbReference type="PANTHER" id="PTHR37543">
    <property type="entry name" value="CCCH ZINC FINGER DNA BINDING PROTEIN (AFU_ORTHOLOGUE AFUA_5G12760)"/>
    <property type="match status" value="1"/>
</dbReference>
<dbReference type="EMBL" id="JAULSV010000004">
    <property type="protein sequence ID" value="KAK0646497.1"/>
    <property type="molecule type" value="Genomic_DNA"/>
</dbReference>
<evidence type="ECO:0000313" key="9">
    <source>
        <dbReference type="Proteomes" id="UP001174936"/>
    </source>
</evidence>
<protein>
    <recommendedName>
        <fullName evidence="7">C3H1-type domain-containing protein</fullName>
    </recommendedName>
</protein>
<comment type="caution">
    <text evidence="8">The sequence shown here is derived from an EMBL/GenBank/DDBJ whole genome shotgun (WGS) entry which is preliminary data.</text>
</comment>
<evidence type="ECO:0000256" key="4">
    <source>
        <dbReference type="PROSITE-ProRule" id="PRU00723"/>
    </source>
</evidence>
<evidence type="ECO:0000313" key="8">
    <source>
        <dbReference type="EMBL" id="KAK0646497.1"/>
    </source>
</evidence>
<dbReference type="AlphaFoldDB" id="A0AA39Y7V9"/>
<dbReference type="Pfam" id="PF25542">
    <property type="entry name" value="zf-CCCH_12"/>
    <property type="match status" value="1"/>
</dbReference>